<protein>
    <submittedName>
        <fullName evidence="1">Uncharacterized protein</fullName>
    </submittedName>
</protein>
<dbReference type="Proteomes" id="UP000035337">
    <property type="component" value="Chromosome"/>
</dbReference>
<keyword evidence="2" id="KW-1185">Reference proteome</keyword>
<evidence type="ECO:0000313" key="1">
    <source>
        <dbReference type="EMBL" id="AKL98422.1"/>
    </source>
</evidence>
<sequence>MRKSITIILSIIILNSQAQAMLGYSSYFPSMFTAFYEIVSGGHGIELSTSYEESVDESLSKGGAYAKTDSCR</sequence>
<organism evidence="1 2">
    <name type="scientific">Endomicrobium proavitum</name>
    <dbReference type="NCBI Taxonomy" id="1408281"/>
    <lineage>
        <taxon>Bacteria</taxon>
        <taxon>Pseudomonadati</taxon>
        <taxon>Elusimicrobiota</taxon>
        <taxon>Endomicrobiia</taxon>
        <taxon>Endomicrobiales</taxon>
        <taxon>Endomicrobiaceae</taxon>
        <taxon>Endomicrobium</taxon>
    </lineage>
</organism>
<accession>A0A0G3WKL0</accession>
<dbReference type="RefSeq" id="WP_052570969.1">
    <property type="nucleotide sequence ID" value="NZ_CP009498.1"/>
</dbReference>
<reference evidence="1 2" key="1">
    <citation type="submission" date="2014-09" db="EMBL/GenBank/DDBJ databases">
        <title>Complete genome sequence of Endomicrobium proavitum.</title>
        <authorList>
            <person name="Zheng H."/>
        </authorList>
    </citation>
    <scope>NUCLEOTIDE SEQUENCE [LARGE SCALE GENOMIC DNA]</scope>
    <source>
        <strain evidence="1 2">Rsa215</strain>
    </source>
</reference>
<name>A0A0G3WKL0_9BACT</name>
<proteinExistence type="predicted"/>
<dbReference type="STRING" id="1408281.Epro_1043"/>
<gene>
    <name evidence="1" type="ORF">Epro_1043</name>
</gene>
<dbReference type="AlphaFoldDB" id="A0A0G3WKL0"/>
<evidence type="ECO:0000313" key="2">
    <source>
        <dbReference type="Proteomes" id="UP000035337"/>
    </source>
</evidence>
<dbReference type="EMBL" id="CP009498">
    <property type="protein sequence ID" value="AKL98422.1"/>
    <property type="molecule type" value="Genomic_DNA"/>
</dbReference>
<dbReference type="KEGG" id="epo:Epro_1043"/>